<feature type="signal peptide" evidence="2">
    <location>
        <begin position="1"/>
        <end position="19"/>
    </location>
</feature>
<evidence type="ECO:0000256" key="1">
    <source>
        <dbReference type="SAM" id="MobiDB-lite"/>
    </source>
</evidence>
<evidence type="ECO:0000313" key="4">
    <source>
        <dbReference type="Proteomes" id="UP001597389"/>
    </source>
</evidence>
<comment type="caution">
    <text evidence="3">The sequence shown here is derived from an EMBL/GenBank/DDBJ whole genome shotgun (WGS) entry which is preliminary data.</text>
</comment>
<accession>A0ABW4ZBU7</accession>
<keyword evidence="4" id="KW-1185">Reference proteome</keyword>
<dbReference type="Proteomes" id="UP001597389">
    <property type="component" value="Unassembled WGS sequence"/>
</dbReference>
<dbReference type="PROSITE" id="PS51257">
    <property type="entry name" value="PROKAR_LIPOPROTEIN"/>
    <property type="match status" value="1"/>
</dbReference>
<organism evidence="3 4">
    <name type="scientific">Rubritalea tangerina</name>
    <dbReference type="NCBI Taxonomy" id="430798"/>
    <lineage>
        <taxon>Bacteria</taxon>
        <taxon>Pseudomonadati</taxon>
        <taxon>Verrucomicrobiota</taxon>
        <taxon>Verrucomicrobiia</taxon>
        <taxon>Verrucomicrobiales</taxon>
        <taxon>Rubritaleaceae</taxon>
        <taxon>Rubritalea</taxon>
    </lineage>
</organism>
<keyword evidence="2" id="KW-0732">Signal</keyword>
<proteinExistence type="predicted"/>
<name>A0ABW4ZBU7_9BACT</name>
<protein>
    <recommendedName>
        <fullName evidence="5">DUF4369 domain-containing protein</fullName>
    </recommendedName>
</protein>
<evidence type="ECO:0000256" key="2">
    <source>
        <dbReference type="SAM" id="SignalP"/>
    </source>
</evidence>
<gene>
    <name evidence="3" type="ORF">ACFSW8_11265</name>
</gene>
<evidence type="ECO:0008006" key="5">
    <source>
        <dbReference type="Google" id="ProtNLM"/>
    </source>
</evidence>
<feature type="chain" id="PRO_5045182940" description="DUF4369 domain-containing protein" evidence="2">
    <location>
        <begin position="20"/>
        <end position="132"/>
    </location>
</feature>
<dbReference type="RefSeq" id="WP_377086221.1">
    <property type="nucleotide sequence ID" value="NZ_JBHSJL010000014.1"/>
</dbReference>
<feature type="compositionally biased region" description="Low complexity" evidence="1">
    <location>
        <begin position="121"/>
        <end position="132"/>
    </location>
</feature>
<sequence length="132" mass="14758">MRLTHIALLVSLSVACINACSNSPTPPTEKKAPVDQLVGRVAAVYQNDNYLLVQKYRSFPTDIDAIFYSRGEDGSVNTLTMTGQKLGQFYVADLKQGSYTLNDPVFMRDLRNKSQVDENKANAQQQLKQQLE</sequence>
<feature type="region of interest" description="Disordered" evidence="1">
    <location>
        <begin position="113"/>
        <end position="132"/>
    </location>
</feature>
<reference evidence="4" key="1">
    <citation type="journal article" date="2019" name="Int. J. Syst. Evol. Microbiol.">
        <title>The Global Catalogue of Microorganisms (GCM) 10K type strain sequencing project: providing services to taxonomists for standard genome sequencing and annotation.</title>
        <authorList>
            <consortium name="The Broad Institute Genomics Platform"/>
            <consortium name="The Broad Institute Genome Sequencing Center for Infectious Disease"/>
            <person name="Wu L."/>
            <person name="Ma J."/>
        </authorList>
    </citation>
    <scope>NUCLEOTIDE SEQUENCE [LARGE SCALE GENOMIC DNA]</scope>
    <source>
        <strain evidence="4">CCUG 57942</strain>
    </source>
</reference>
<dbReference type="EMBL" id="JBHUJB010000046">
    <property type="protein sequence ID" value="MFD2159480.1"/>
    <property type="molecule type" value="Genomic_DNA"/>
</dbReference>
<evidence type="ECO:0000313" key="3">
    <source>
        <dbReference type="EMBL" id="MFD2159480.1"/>
    </source>
</evidence>